<gene>
    <name evidence="1" type="ORF">D0435_06590</name>
</gene>
<keyword evidence="2" id="KW-1185">Reference proteome</keyword>
<dbReference type="InterPro" id="IPR027417">
    <property type="entry name" value="P-loop_NTPase"/>
</dbReference>
<organism evidence="1 2">
    <name type="scientific">Anaerotruncus colihominis</name>
    <dbReference type="NCBI Taxonomy" id="169435"/>
    <lineage>
        <taxon>Bacteria</taxon>
        <taxon>Bacillati</taxon>
        <taxon>Bacillota</taxon>
        <taxon>Clostridia</taxon>
        <taxon>Eubacteriales</taxon>
        <taxon>Oscillospiraceae</taxon>
        <taxon>Anaerotruncus</taxon>
    </lineage>
</organism>
<dbReference type="Proteomes" id="UP000446866">
    <property type="component" value="Unassembled WGS sequence"/>
</dbReference>
<name>A0A845QKU4_9FIRM</name>
<dbReference type="GO" id="GO:0000166">
    <property type="term" value="F:nucleotide binding"/>
    <property type="evidence" value="ECO:0007669"/>
    <property type="project" value="InterPro"/>
</dbReference>
<evidence type="ECO:0000313" key="2">
    <source>
        <dbReference type="Proteomes" id="UP000446866"/>
    </source>
</evidence>
<dbReference type="Pfam" id="PF02283">
    <property type="entry name" value="CobU"/>
    <property type="match status" value="1"/>
</dbReference>
<dbReference type="GO" id="GO:0009236">
    <property type="term" value="P:cobalamin biosynthetic process"/>
    <property type="evidence" value="ECO:0007669"/>
    <property type="project" value="UniProtKB-UniPathway"/>
</dbReference>
<dbReference type="Gene3D" id="3.40.50.300">
    <property type="entry name" value="P-loop containing nucleotide triphosphate hydrolases"/>
    <property type="match status" value="1"/>
</dbReference>
<dbReference type="GO" id="GO:0043752">
    <property type="term" value="F:adenosylcobinamide kinase activity"/>
    <property type="evidence" value="ECO:0007669"/>
    <property type="project" value="InterPro"/>
</dbReference>
<dbReference type="UniPathway" id="UPA00148">
    <property type="reaction ID" value="UER00236"/>
</dbReference>
<dbReference type="EMBL" id="QXWK01000011">
    <property type="protein sequence ID" value="NBH61317.1"/>
    <property type="molecule type" value="Genomic_DNA"/>
</dbReference>
<dbReference type="AlphaFoldDB" id="A0A845QKU4"/>
<proteinExistence type="predicted"/>
<dbReference type="SUPFAM" id="SSF52540">
    <property type="entry name" value="P-loop containing nucleoside triphosphate hydrolases"/>
    <property type="match status" value="1"/>
</dbReference>
<sequence length="130" mass="14963">MGKEMIFIFGGAYQGKLDYALKNYDLTEKDVHHCDMESMVLNFDRKVIDNLDRFVLACIKEDVNAKECLEDNIDKLRDKIIICDDISQGVVPMDKTERAWREATSRCMTYLGQEADEVIRIFCGIGSKIK</sequence>
<accession>A0A845QKU4</accession>
<dbReference type="RefSeq" id="WP_160201601.1">
    <property type="nucleotide sequence ID" value="NZ_QXWK01000011.1"/>
</dbReference>
<comment type="caution">
    <text evidence="1">The sequence shown here is derived from an EMBL/GenBank/DDBJ whole genome shotgun (WGS) entry which is preliminary data.</text>
</comment>
<reference evidence="1 2" key="1">
    <citation type="submission" date="2018-08" db="EMBL/GenBank/DDBJ databases">
        <title>Murine metabolic-syndrome-specific gut microbial biobank.</title>
        <authorList>
            <person name="Liu C."/>
        </authorList>
    </citation>
    <scope>NUCLEOTIDE SEQUENCE [LARGE SCALE GENOMIC DNA]</scope>
    <source>
        <strain evidence="1 2">28</strain>
    </source>
</reference>
<evidence type="ECO:0000313" key="1">
    <source>
        <dbReference type="EMBL" id="NBH61317.1"/>
    </source>
</evidence>
<dbReference type="InterPro" id="IPR003203">
    <property type="entry name" value="CobU/CobP"/>
</dbReference>
<protein>
    <submittedName>
        <fullName evidence="1">Cobalamin biosynthesis protein CobU</fullName>
    </submittedName>
</protein>